<evidence type="ECO:0000313" key="12">
    <source>
        <dbReference type="EMBL" id="CAG7647801.1"/>
    </source>
</evidence>
<reference evidence="12 13" key="1">
    <citation type="submission" date="2021-06" db="EMBL/GenBank/DDBJ databases">
        <authorList>
            <person name="Criscuolo A."/>
        </authorList>
    </citation>
    <scope>NUCLEOTIDE SEQUENCE [LARGE SCALE GENOMIC DNA]</scope>
    <source>
        <strain evidence="13">CIP 111802</strain>
    </source>
</reference>
<dbReference type="NCBIfam" id="NF006829">
    <property type="entry name" value="PRK09352.1"/>
    <property type="match status" value="1"/>
</dbReference>
<evidence type="ECO:0000256" key="5">
    <source>
        <dbReference type="ARBA" id="ARBA00023098"/>
    </source>
</evidence>
<keyword evidence="8 12" id="KW-0808">Transferase</keyword>
<dbReference type="Proteomes" id="UP000730618">
    <property type="component" value="Unassembled WGS sequence"/>
</dbReference>
<accession>A0ABM8VL12</accession>
<dbReference type="InterPro" id="IPR004655">
    <property type="entry name" value="FabH"/>
</dbReference>
<keyword evidence="2 8" id="KW-0963">Cytoplasm</keyword>
<dbReference type="Pfam" id="PF08545">
    <property type="entry name" value="ACP_syn_III"/>
    <property type="match status" value="1"/>
</dbReference>
<feature type="active site" evidence="8">
    <location>
        <position position="290"/>
    </location>
</feature>
<evidence type="ECO:0000256" key="2">
    <source>
        <dbReference type="ARBA" id="ARBA00022490"/>
    </source>
</evidence>
<keyword evidence="9" id="KW-0472">Membrane</keyword>
<evidence type="ECO:0000256" key="6">
    <source>
        <dbReference type="ARBA" id="ARBA00023160"/>
    </source>
</evidence>
<keyword evidence="5 8" id="KW-0443">Lipid metabolism</keyword>
<name>A0ABM8VL12_9BACL</name>
<dbReference type="InterPro" id="IPR013751">
    <property type="entry name" value="ACP_syn_III_N"/>
</dbReference>
<evidence type="ECO:0000256" key="9">
    <source>
        <dbReference type="SAM" id="Phobius"/>
    </source>
</evidence>
<keyword evidence="3 8" id="KW-0444">Lipid biosynthesis</keyword>
<keyword evidence="8" id="KW-0511">Multifunctional enzyme</keyword>
<dbReference type="NCBIfam" id="TIGR00747">
    <property type="entry name" value="fabH"/>
    <property type="match status" value="1"/>
</dbReference>
<evidence type="ECO:0000256" key="8">
    <source>
        <dbReference type="HAMAP-Rule" id="MF_01815"/>
    </source>
</evidence>
<dbReference type="Pfam" id="PF08541">
    <property type="entry name" value="ACP_syn_III_C"/>
    <property type="match status" value="1"/>
</dbReference>
<comment type="subcellular location">
    <subcellularLocation>
        <location evidence="8">Cytoplasm</location>
    </subcellularLocation>
</comment>
<protein>
    <recommendedName>
        <fullName evidence="8">Beta-ketoacyl-[acyl-carrier-protein] synthase III</fullName>
        <shortName evidence="8">Beta-ketoacyl-ACP synthase III</shortName>
        <shortName evidence="8">KAS III</shortName>
        <ecNumber evidence="8">2.3.1.180</ecNumber>
    </recommendedName>
    <alternativeName>
        <fullName evidence="8">3-oxoacyl-[acyl-carrier-protein] synthase 3</fullName>
    </alternativeName>
    <alternativeName>
        <fullName evidence="8">3-oxoacyl-[acyl-carrier-protein] synthase III</fullName>
    </alternativeName>
</protein>
<dbReference type="RefSeq" id="WP_218100355.1">
    <property type="nucleotide sequence ID" value="NZ_CAJVCE010000011.1"/>
</dbReference>
<evidence type="ECO:0000256" key="7">
    <source>
        <dbReference type="ARBA" id="ARBA00023315"/>
    </source>
</evidence>
<keyword evidence="7 8" id="KW-0012">Acyltransferase</keyword>
<keyword evidence="4 8" id="KW-0276">Fatty acid metabolism</keyword>
<keyword evidence="9" id="KW-1133">Transmembrane helix</keyword>
<evidence type="ECO:0000259" key="10">
    <source>
        <dbReference type="Pfam" id="PF08541"/>
    </source>
</evidence>
<sequence>MTNAATSASRSRITAIGTYVPERKLTNDDLAKMVDTSDEWIVPRTGIRERRISEDEEYTSHLCIKAVQNLLDRYNTTVGDVDLLLVCTSTPDFTFPGTACLVQAHFGITQTTSMDLSAACAGFVYGLHLADGMVSSGLHRKVLIIGAETLSKITDYTDRTTCILFGDGAGAVLVERDDSAAQQPSFLAYTGGTDGSGGVHLYKTFTASSLNGIRLHDSEKLVQNGREVYKFAVQTVPKGVAELTEMAGIEASDVDWFIPHSANLRIIESVCEKTGIPLERTLHTIERYGNTSAATIPLALDQGIREGRIKEGDTVLLFGFGSGFVYGGLLLNWRTLA</sequence>
<feature type="domain" description="Beta-ketoacyl-[acyl-carrier-protein] synthase III N-terminal" evidence="11">
    <location>
        <begin position="114"/>
        <end position="195"/>
    </location>
</feature>
<dbReference type="CDD" id="cd00830">
    <property type="entry name" value="KAS_III"/>
    <property type="match status" value="1"/>
</dbReference>
<evidence type="ECO:0000256" key="3">
    <source>
        <dbReference type="ARBA" id="ARBA00022516"/>
    </source>
</evidence>
<evidence type="ECO:0000313" key="13">
    <source>
        <dbReference type="Proteomes" id="UP000730618"/>
    </source>
</evidence>
<comment type="catalytic activity">
    <reaction evidence="8">
        <text>malonyl-[ACP] + acetyl-CoA + H(+) = 3-oxobutanoyl-[ACP] + CO2 + CoA</text>
        <dbReference type="Rhea" id="RHEA:12080"/>
        <dbReference type="Rhea" id="RHEA-COMP:9623"/>
        <dbReference type="Rhea" id="RHEA-COMP:9625"/>
        <dbReference type="ChEBI" id="CHEBI:15378"/>
        <dbReference type="ChEBI" id="CHEBI:16526"/>
        <dbReference type="ChEBI" id="CHEBI:57287"/>
        <dbReference type="ChEBI" id="CHEBI:57288"/>
        <dbReference type="ChEBI" id="CHEBI:78449"/>
        <dbReference type="ChEBI" id="CHEBI:78450"/>
        <dbReference type="EC" id="2.3.1.180"/>
    </reaction>
</comment>
<gene>
    <name evidence="12" type="primary">fabHB</name>
    <name evidence="8" type="synonym">fabH</name>
    <name evidence="12" type="ORF">PAECIP111802_04067</name>
</gene>
<comment type="pathway">
    <text evidence="8">Lipid metabolism; fatty acid biosynthesis.</text>
</comment>
<feature type="active site" evidence="8">
    <location>
        <position position="260"/>
    </location>
</feature>
<comment type="domain">
    <text evidence="8">The last Arg residue of the ACP-binding site is essential for the weak association between ACP/AcpP and FabH.</text>
</comment>
<dbReference type="EC" id="2.3.1.180" evidence="8"/>
<comment type="similarity">
    <text evidence="1 8">Belongs to the thiolase-like superfamily. FabH family.</text>
</comment>
<feature type="transmembrane region" description="Helical" evidence="9">
    <location>
        <begin position="315"/>
        <end position="333"/>
    </location>
</feature>
<keyword evidence="9" id="KW-0812">Transmembrane</keyword>
<dbReference type="HAMAP" id="MF_01815">
    <property type="entry name" value="FabH"/>
    <property type="match status" value="1"/>
</dbReference>
<organism evidence="12 13">
    <name type="scientific">Paenibacillus allorhizosphaerae</name>
    <dbReference type="NCBI Taxonomy" id="2849866"/>
    <lineage>
        <taxon>Bacteria</taxon>
        <taxon>Bacillati</taxon>
        <taxon>Bacillota</taxon>
        <taxon>Bacilli</taxon>
        <taxon>Bacillales</taxon>
        <taxon>Paenibacillaceae</taxon>
        <taxon>Paenibacillus</taxon>
    </lineage>
</organism>
<dbReference type="PANTHER" id="PTHR34069:SF2">
    <property type="entry name" value="BETA-KETOACYL-[ACYL-CARRIER-PROTEIN] SYNTHASE III"/>
    <property type="match status" value="1"/>
</dbReference>
<feature type="domain" description="Beta-ketoacyl-[acyl-carrier-protein] synthase III C-terminal" evidence="10">
    <location>
        <begin position="246"/>
        <end position="333"/>
    </location>
</feature>
<comment type="subunit">
    <text evidence="8">Homodimer.</text>
</comment>
<comment type="function">
    <text evidence="8">Catalyzes the condensation reaction of fatty acid synthesis by the addition to an acyl acceptor of two carbons from malonyl-ACP. Catalyzes the first condensation reaction which initiates fatty acid synthesis and may therefore play a role in governing the total rate of fatty acid production. Possesses both acetoacetyl-ACP synthase and acetyl transacylase activities. Its substrate specificity determines the biosynthesis of branched-chain and/or straight-chain of fatty acids.</text>
</comment>
<evidence type="ECO:0000259" key="11">
    <source>
        <dbReference type="Pfam" id="PF08545"/>
    </source>
</evidence>
<dbReference type="InterPro" id="IPR013747">
    <property type="entry name" value="ACP_syn_III_C"/>
</dbReference>
<comment type="caution">
    <text evidence="12">The sequence shown here is derived from an EMBL/GenBank/DDBJ whole genome shotgun (WGS) entry which is preliminary data.</text>
</comment>
<proteinExistence type="inferred from homology"/>
<feature type="region of interest" description="ACP-binding" evidence="8">
    <location>
        <begin position="261"/>
        <end position="265"/>
    </location>
</feature>
<feature type="active site" evidence="8">
    <location>
        <position position="120"/>
    </location>
</feature>
<keyword evidence="6 8" id="KW-0275">Fatty acid biosynthesis</keyword>
<dbReference type="PANTHER" id="PTHR34069">
    <property type="entry name" value="3-OXOACYL-[ACYL-CARRIER-PROTEIN] SYNTHASE 3"/>
    <property type="match status" value="1"/>
</dbReference>
<evidence type="ECO:0000256" key="1">
    <source>
        <dbReference type="ARBA" id="ARBA00008642"/>
    </source>
</evidence>
<dbReference type="GO" id="GO:0033818">
    <property type="term" value="F:beta-ketoacyl-acyl-carrier-protein synthase III activity"/>
    <property type="evidence" value="ECO:0007669"/>
    <property type="project" value="UniProtKB-EC"/>
</dbReference>
<dbReference type="EMBL" id="CAJVCE010000011">
    <property type="protein sequence ID" value="CAG7647801.1"/>
    <property type="molecule type" value="Genomic_DNA"/>
</dbReference>
<evidence type="ECO:0000256" key="4">
    <source>
        <dbReference type="ARBA" id="ARBA00022832"/>
    </source>
</evidence>
<keyword evidence="13" id="KW-1185">Reference proteome</keyword>